<comment type="caution">
    <text evidence="2">The sequence shown here is derived from an EMBL/GenBank/DDBJ whole genome shotgun (WGS) entry which is preliminary data.</text>
</comment>
<evidence type="ECO:0000313" key="3">
    <source>
        <dbReference type="Proteomes" id="UP000824890"/>
    </source>
</evidence>
<evidence type="ECO:0000313" key="2">
    <source>
        <dbReference type="EMBL" id="KAH0867252.1"/>
    </source>
</evidence>
<dbReference type="Proteomes" id="UP000824890">
    <property type="component" value="Unassembled WGS sequence"/>
</dbReference>
<proteinExistence type="predicted"/>
<sequence>MTPELRGLIATLRRGNPRWLAFTAERIQAAYALPPGENRATPVGPVVPVRPEKGHRAKRAREKEVLPDRPDESSEVGSLERAQKTRHGPRPLGRGHIVSLRALNDEIDSPTHWRRCRAHKGTNSVSLKSPSSGHPPPLRVLGGGKHIGGRLSSLARRSLAQEYDAFLAVVKDKLRKKKEETAAEIYLQEVRARIEALTEYSEGGFELEEEIDPSLSRLDLPEVSSDSVDQE</sequence>
<feature type="region of interest" description="Disordered" evidence="1">
    <location>
        <begin position="211"/>
        <end position="231"/>
    </location>
</feature>
<gene>
    <name evidence="2" type="ORF">HID58_074274</name>
</gene>
<keyword evidence="3" id="KW-1185">Reference proteome</keyword>
<dbReference type="EMBL" id="JAGKQM010000017">
    <property type="protein sequence ID" value="KAH0867252.1"/>
    <property type="molecule type" value="Genomic_DNA"/>
</dbReference>
<reference evidence="2 3" key="1">
    <citation type="submission" date="2021-05" db="EMBL/GenBank/DDBJ databases">
        <title>Genome Assembly of Synthetic Allotetraploid Brassica napus Reveals Homoeologous Exchanges between Subgenomes.</title>
        <authorList>
            <person name="Davis J.T."/>
        </authorList>
    </citation>
    <scope>NUCLEOTIDE SEQUENCE [LARGE SCALE GENOMIC DNA]</scope>
    <source>
        <strain evidence="3">cv. Da-Ae</strain>
        <tissue evidence="2">Seedling</tissue>
    </source>
</reference>
<protein>
    <submittedName>
        <fullName evidence="2">Uncharacterized protein</fullName>
    </submittedName>
</protein>
<organism evidence="2 3">
    <name type="scientific">Brassica napus</name>
    <name type="common">Rape</name>
    <dbReference type="NCBI Taxonomy" id="3708"/>
    <lineage>
        <taxon>Eukaryota</taxon>
        <taxon>Viridiplantae</taxon>
        <taxon>Streptophyta</taxon>
        <taxon>Embryophyta</taxon>
        <taxon>Tracheophyta</taxon>
        <taxon>Spermatophyta</taxon>
        <taxon>Magnoliopsida</taxon>
        <taxon>eudicotyledons</taxon>
        <taxon>Gunneridae</taxon>
        <taxon>Pentapetalae</taxon>
        <taxon>rosids</taxon>
        <taxon>malvids</taxon>
        <taxon>Brassicales</taxon>
        <taxon>Brassicaceae</taxon>
        <taxon>Brassiceae</taxon>
        <taxon>Brassica</taxon>
    </lineage>
</organism>
<feature type="compositionally biased region" description="Basic and acidic residues" evidence="1">
    <location>
        <begin position="61"/>
        <end position="72"/>
    </location>
</feature>
<name>A0ABQ7YI10_BRANA</name>
<accession>A0ABQ7YI10</accession>
<feature type="region of interest" description="Disordered" evidence="1">
    <location>
        <begin position="36"/>
        <end position="96"/>
    </location>
</feature>
<evidence type="ECO:0000256" key="1">
    <source>
        <dbReference type="SAM" id="MobiDB-lite"/>
    </source>
</evidence>